<evidence type="ECO:0000256" key="2">
    <source>
        <dbReference type="ARBA" id="ARBA00008072"/>
    </source>
</evidence>
<evidence type="ECO:0000256" key="5">
    <source>
        <dbReference type="ARBA" id="ARBA00023002"/>
    </source>
</evidence>
<evidence type="ECO:0000256" key="4">
    <source>
        <dbReference type="ARBA" id="ARBA00022833"/>
    </source>
</evidence>
<evidence type="ECO:0000313" key="6">
    <source>
        <dbReference type="EMBL" id="GAA4545398.1"/>
    </source>
</evidence>
<accession>A0ABP8RRI4</accession>
<evidence type="ECO:0000313" key="7">
    <source>
        <dbReference type="Proteomes" id="UP001501598"/>
    </source>
</evidence>
<dbReference type="CDD" id="cd08255">
    <property type="entry name" value="2-desacetyl-2-hydroxyethyl_bacteriochlorophyllide_like"/>
    <property type="match status" value="1"/>
</dbReference>
<dbReference type="Gene3D" id="3.90.180.10">
    <property type="entry name" value="Medium-chain alcohol dehydrogenases, catalytic domain"/>
    <property type="match status" value="2"/>
</dbReference>
<proteinExistence type="inferred from homology"/>
<dbReference type="Gene3D" id="3.40.50.720">
    <property type="entry name" value="NAD(P)-binding Rossmann-like Domain"/>
    <property type="match status" value="1"/>
</dbReference>
<dbReference type="PANTHER" id="PTHR43350">
    <property type="entry name" value="NAD-DEPENDENT ALCOHOL DEHYDROGENASE"/>
    <property type="match status" value="1"/>
</dbReference>
<dbReference type="SUPFAM" id="SSF51735">
    <property type="entry name" value="NAD(P)-binding Rossmann-fold domains"/>
    <property type="match status" value="1"/>
</dbReference>
<dbReference type="PANTHER" id="PTHR43350:SF19">
    <property type="entry name" value="D-GULOSIDE 3-DEHYDROGENASE"/>
    <property type="match status" value="1"/>
</dbReference>
<keyword evidence="5" id="KW-0560">Oxidoreductase</keyword>
<dbReference type="EMBL" id="BAABGT010000031">
    <property type="protein sequence ID" value="GAA4545398.1"/>
    <property type="molecule type" value="Genomic_DNA"/>
</dbReference>
<keyword evidence="3" id="KW-0479">Metal-binding</keyword>
<comment type="similarity">
    <text evidence="2">Belongs to the zinc-containing alcohol dehydrogenase family.</text>
</comment>
<comment type="cofactor">
    <cofactor evidence="1">
        <name>Zn(2+)</name>
        <dbReference type="ChEBI" id="CHEBI:29105"/>
    </cofactor>
</comment>
<sequence length="310" mass="32462">MRALWLTAPGSLELREGPDPVPGPDEVLVRTLHTGISRGTEALVFRGGVPAAQAAEMRAPFQEGEFPAPVKYGYLNVGLLESGQPVFCLYPHQDVYAVPAAAVVPVPPSVPPARAVLAGTVETAVNALWDAAPRVGDRIAVVGGGMVGCCVAALLACIPGVRVEVVDPLDRSVVAAWGARWVLPGAASGECDLVVHTSGTSAGLQQSLELLGVEGEVVELSWYGDRPVTVALGGAFHPRRLAVRSSQVGMVAPARRARWSYADRMGLALRLLADARFDELITDSVPFASLPEVLPGILGEPSGLGVRVDY</sequence>
<organism evidence="6 7">
    <name type="scientific">Pseudonocardia xishanensis</name>
    <dbReference type="NCBI Taxonomy" id="630995"/>
    <lineage>
        <taxon>Bacteria</taxon>
        <taxon>Bacillati</taxon>
        <taxon>Actinomycetota</taxon>
        <taxon>Actinomycetes</taxon>
        <taxon>Pseudonocardiales</taxon>
        <taxon>Pseudonocardiaceae</taxon>
        <taxon>Pseudonocardia</taxon>
    </lineage>
</organism>
<comment type="caution">
    <text evidence="6">The sequence shown here is derived from an EMBL/GenBank/DDBJ whole genome shotgun (WGS) entry which is preliminary data.</text>
</comment>
<dbReference type="SUPFAM" id="SSF50129">
    <property type="entry name" value="GroES-like"/>
    <property type="match status" value="1"/>
</dbReference>
<evidence type="ECO:0000256" key="3">
    <source>
        <dbReference type="ARBA" id="ARBA00022723"/>
    </source>
</evidence>
<gene>
    <name evidence="6" type="ORF">GCM10023175_25120</name>
</gene>
<name>A0ABP8RRI4_9PSEU</name>
<dbReference type="RefSeq" id="WP_345416390.1">
    <property type="nucleotide sequence ID" value="NZ_BAABGT010000031.1"/>
</dbReference>
<dbReference type="InterPro" id="IPR036291">
    <property type="entry name" value="NAD(P)-bd_dom_sf"/>
</dbReference>
<evidence type="ECO:0000256" key="1">
    <source>
        <dbReference type="ARBA" id="ARBA00001947"/>
    </source>
</evidence>
<dbReference type="InterPro" id="IPR011032">
    <property type="entry name" value="GroES-like_sf"/>
</dbReference>
<keyword evidence="7" id="KW-1185">Reference proteome</keyword>
<keyword evidence="4" id="KW-0862">Zinc</keyword>
<reference evidence="7" key="1">
    <citation type="journal article" date="2019" name="Int. J. Syst. Evol. Microbiol.">
        <title>The Global Catalogue of Microorganisms (GCM) 10K type strain sequencing project: providing services to taxonomists for standard genome sequencing and annotation.</title>
        <authorList>
            <consortium name="The Broad Institute Genomics Platform"/>
            <consortium name="The Broad Institute Genome Sequencing Center for Infectious Disease"/>
            <person name="Wu L."/>
            <person name="Ma J."/>
        </authorList>
    </citation>
    <scope>NUCLEOTIDE SEQUENCE [LARGE SCALE GENOMIC DNA]</scope>
    <source>
        <strain evidence="7">JCM 17906</strain>
    </source>
</reference>
<protein>
    <submittedName>
        <fullName evidence="6">Zinc-binding alcohol dehydrogenase</fullName>
    </submittedName>
</protein>
<dbReference type="Proteomes" id="UP001501598">
    <property type="component" value="Unassembled WGS sequence"/>
</dbReference>